<evidence type="ECO:0000256" key="1">
    <source>
        <dbReference type="ARBA" id="ARBA00023002"/>
    </source>
</evidence>
<sequence length="532" mass="59994">MATPTVPHSDQPDEYHDIQRDRQGVRPQPDTSGPYIFRALEYACNCLNWAADNWLCPKPQPNKNLEGGPRIAIIGAGITGLMAAAQLTGHGCSRFAHRSELSKTSLTHRFHPDPESWRKKPFPDRPQITRWAKQLWEDHGLESSTRFNTRVVRIFRPPFEKDPSDTQVLSPLGSGWYVNRMGYGFFDAVVVATGVCGKPSSPDLEGKEVYEGIVRNFENVTSDDVKGKQVVIVGDGPLVIDAFEWAIDEMPKTLTVVTGDQDIVIPPSMMAKVFGWLEQKAIKTLDRGGRITRPVISLLFRRGPTLVLPDTMLQRPGYWYQRDLRAITRGLDYARCFWLQARGVHFSASGLLVDESGPCLDGGPAGSHTVAVPADLVIMASGYDRPKTHFLPAEYREWPYEMGYWFGQVFAPWDMSICALNCTYRHGLGPSGSWHTGFFMRILLMFISLPDARPSKSALSCWQLRSQVLRSLLPAELTDYVGYLEVFSWFVWAILVRPWRWGWILFVLFGIDSSLINLRVPRKDAPVGYQTA</sequence>
<keyword evidence="1" id="KW-0560">Oxidoreductase</keyword>
<reference evidence="3" key="1">
    <citation type="submission" date="2021-01" db="EMBL/GenBank/DDBJ databases">
        <title>Deciphering the adaptive evolutionary patterns associated with biogeogrpahic diversity in the finger millet blast pathogen Magnaporthe oryzae in Eastern Africa.</title>
        <authorList>
            <person name="Onyema G."/>
            <person name="Shittu T.A."/>
            <person name="Dodsworth S."/>
            <person name="Devilliers S."/>
            <person name="Muthumeenakshi S."/>
            <person name="Sreenivasaprasad S."/>
        </authorList>
    </citation>
    <scope>NUCLEOTIDE SEQUENCE</scope>
    <source>
        <strain evidence="3">D15/s37</strain>
    </source>
</reference>
<feature type="compositionally biased region" description="Basic and acidic residues" evidence="2">
    <location>
        <begin position="10"/>
        <end position="24"/>
    </location>
</feature>
<dbReference type="InterPro" id="IPR036188">
    <property type="entry name" value="FAD/NAD-bd_sf"/>
</dbReference>
<feature type="region of interest" description="Disordered" evidence="2">
    <location>
        <begin position="1"/>
        <end position="31"/>
    </location>
</feature>
<proteinExistence type="predicted"/>
<dbReference type="SUPFAM" id="SSF51905">
    <property type="entry name" value="FAD/NAD(P)-binding domain"/>
    <property type="match status" value="1"/>
</dbReference>
<accession>A0ABQ8NAS4</accession>
<dbReference type="InterPro" id="IPR050982">
    <property type="entry name" value="Auxin_biosynth/cation_transpt"/>
</dbReference>
<keyword evidence="4" id="KW-1185">Reference proteome</keyword>
<dbReference type="PANTHER" id="PTHR43539:SF78">
    <property type="entry name" value="FLAVIN-CONTAINING MONOOXYGENASE"/>
    <property type="match status" value="1"/>
</dbReference>
<evidence type="ECO:0000256" key="2">
    <source>
        <dbReference type="SAM" id="MobiDB-lite"/>
    </source>
</evidence>
<evidence type="ECO:0008006" key="5">
    <source>
        <dbReference type="Google" id="ProtNLM"/>
    </source>
</evidence>
<protein>
    <recommendedName>
        <fullName evidence="5">FAD/NAD(P)-binding domain-containing protein</fullName>
    </recommendedName>
</protein>
<dbReference type="EMBL" id="JABSND010000214">
    <property type="protein sequence ID" value="KAI6294124.1"/>
    <property type="molecule type" value="Genomic_DNA"/>
</dbReference>
<dbReference type="PRINTS" id="PR00419">
    <property type="entry name" value="ADXRDTASE"/>
</dbReference>
<evidence type="ECO:0000313" key="4">
    <source>
        <dbReference type="Proteomes" id="UP001059893"/>
    </source>
</evidence>
<name>A0ABQ8NAS4_PYRGI</name>
<organism evidence="3 4">
    <name type="scientific">Pyricularia grisea</name>
    <name type="common">Crabgrass-specific blast fungus</name>
    <name type="synonym">Magnaporthe grisea</name>
    <dbReference type="NCBI Taxonomy" id="148305"/>
    <lineage>
        <taxon>Eukaryota</taxon>
        <taxon>Fungi</taxon>
        <taxon>Dikarya</taxon>
        <taxon>Ascomycota</taxon>
        <taxon>Pezizomycotina</taxon>
        <taxon>Sordariomycetes</taxon>
        <taxon>Sordariomycetidae</taxon>
        <taxon>Magnaporthales</taxon>
        <taxon>Pyriculariaceae</taxon>
        <taxon>Pyricularia</taxon>
    </lineage>
</organism>
<comment type="caution">
    <text evidence="3">The sequence shown here is derived from an EMBL/GenBank/DDBJ whole genome shotgun (WGS) entry which is preliminary data.</text>
</comment>
<gene>
    <name evidence="3" type="ORF">MCOR33_008695</name>
</gene>
<evidence type="ECO:0000313" key="3">
    <source>
        <dbReference type="EMBL" id="KAI6294124.1"/>
    </source>
</evidence>
<dbReference type="Gene3D" id="3.50.50.60">
    <property type="entry name" value="FAD/NAD(P)-binding domain"/>
    <property type="match status" value="1"/>
</dbReference>
<dbReference type="Proteomes" id="UP001059893">
    <property type="component" value="Unassembled WGS sequence"/>
</dbReference>
<dbReference type="PANTHER" id="PTHR43539">
    <property type="entry name" value="FLAVIN-BINDING MONOOXYGENASE-LIKE PROTEIN (AFU_ORTHOLOGUE AFUA_4G09220)"/>
    <property type="match status" value="1"/>
</dbReference>